<dbReference type="SMART" id="SM00283">
    <property type="entry name" value="MA"/>
    <property type="match status" value="1"/>
</dbReference>
<dbReference type="Pfam" id="PF00015">
    <property type="entry name" value="MCPsignal"/>
    <property type="match status" value="1"/>
</dbReference>
<keyword evidence="6 10" id="KW-0472">Membrane</keyword>
<evidence type="ECO:0000259" key="12">
    <source>
        <dbReference type="PROSITE" id="PS50885"/>
    </source>
</evidence>
<dbReference type="RefSeq" id="WP_216440368.1">
    <property type="nucleotide sequence ID" value="NZ_JAHLQF010000004.1"/>
</dbReference>
<evidence type="ECO:0000256" key="7">
    <source>
        <dbReference type="ARBA" id="ARBA00023224"/>
    </source>
</evidence>
<dbReference type="PROSITE" id="PS50111">
    <property type="entry name" value="CHEMOTAXIS_TRANSDUC_2"/>
    <property type="match status" value="1"/>
</dbReference>
<dbReference type="PROSITE" id="PS50885">
    <property type="entry name" value="HAMP"/>
    <property type="match status" value="1"/>
</dbReference>
<reference evidence="13 14" key="1">
    <citation type="submission" date="2021-06" db="EMBL/GenBank/DDBJ databases">
        <authorList>
            <person name="Sun Q."/>
            <person name="Li D."/>
        </authorList>
    </citation>
    <scope>NUCLEOTIDE SEQUENCE [LARGE SCALE GENOMIC DNA]</scope>
    <source>
        <strain evidence="13 14">MSJ-11</strain>
    </source>
</reference>
<evidence type="ECO:0000256" key="5">
    <source>
        <dbReference type="ARBA" id="ARBA00022989"/>
    </source>
</evidence>
<dbReference type="InterPro" id="IPR033479">
    <property type="entry name" value="dCache_1"/>
</dbReference>
<feature type="transmembrane region" description="Helical" evidence="10">
    <location>
        <begin position="359"/>
        <end position="380"/>
    </location>
</feature>
<evidence type="ECO:0000256" key="8">
    <source>
        <dbReference type="ARBA" id="ARBA00029447"/>
    </source>
</evidence>
<evidence type="ECO:0000256" key="4">
    <source>
        <dbReference type="ARBA" id="ARBA00022692"/>
    </source>
</evidence>
<proteinExistence type="inferred from homology"/>
<dbReference type="PANTHER" id="PTHR32089">
    <property type="entry name" value="METHYL-ACCEPTING CHEMOTAXIS PROTEIN MCPB"/>
    <property type="match status" value="1"/>
</dbReference>
<dbReference type="CDD" id="cd12912">
    <property type="entry name" value="PDC2_MCP_like"/>
    <property type="match status" value="1"/>
</dbReference>
<evidence type="ECO:0000256" key="9">
    <source>
        <dbReference type="PROSITE-ProRule" id="PRU00284"/>
    </source>
</evidence>
<evidence type="ECO:0000256" key="2">
    <source>
        <dbReference type="ARBA" id="ARBA00022475"/>
    </source>
</evidence>
<comment type="caution">
    <text evidence="13">The sequence shown here is derived from an EMBL/GenBank/DDBJ whole genome shotgun (WGS) entry which is preliminary data.</text>
</comment>
<organism evidence="13 14">
    <name type="scientific">Clostridium mobile</name>
    <dbReference type="NCBI Taxonomy" id="2841512"/>
    <lineage>
        <taxon>Bacteria</taxon>
        <taxon>Bacillati</taxon>
        <taxon>Bacillota</taxon>
        <taxon>Clostridia</taxon>
        <taxon>Eubacteriales</taxon>
        <taxon>Clostridiaceae</taxon>
        <taxon>Clostridium</taxon>
    </lineage>
</organism>
<sequence length="743" mass="81861">MRFINRKTKIAKPKNNNLFTKIKSINPFKKLNFNKFKNGNKVNNNENEKITKTKKLKVKSIKHKLVASMLTLTLGSLALSTLFSALNIYSSNKNTFSENIKNSAHLLDSYVQQYISSIGNNLLTISSLPKVKAVGSDVTSYVKVSNPYNQVKITANSPYEKDLLNVLQSFKDKNSGIQSIAIGVEENMGYIEYPLSLKSNNYNPVTEDWYQIAKSDFDKVHILDSYLNANGEVSSTLVKAIKDDKGILKGVVAFRINLDTLNETVSKLSIGKTGYTVLVDKSGTIMSHSKDESLIGRPIGNLSIPELDTVNLEEKTFTTNINGVDYTIFITNCSDNGLGWNYINFIESSELMSVFYSTVFRNLLVLLVCAVVGVFVSLYISNKITTPIKAVAGHFSSLGKGDFTVDLDQKYLNIQDEIGLMANSAVEMQNSIKELLLNVHDSAGSLDEQSQSLFSSSEEMLLVSSDVASSVQNVSKGASEQAMDLEKMNTIIANFARQLENIISDIQEAERNSNSINTLVGESDSKINNLSLSITEIKTKFEELINTITTLHENVNKINEINIFINNIAEQTNLLALNAAIEAARAGESGRSFAVVADEIRKLAEQSKNSSVQITSIINTVSKHTDNIINLSKEVDKNMDVEMENIDSAISSFNSINNELTVLIPKIHAINNASTSIAREKDDIINSIENSSSISEEIAASSEEIAASSEEMNSSIEELSQYAKVLKDTSESVSSKINEFKLK</sequence>
<keyword evidence="5 10" id="KW-1133">Transmembrane helix</keyword>
<feature type="domain" description="Methyl-accepting transducer" evidence="11">
    <location>
        <begin position="456"/>
        <end position="706"/>
    </location>
</feature>
<name>A0ABS6EL77_9CLOT</name>
<evidence type="ECO:0000313" key="14">
    <source>
        <dbReference type="Proteomes" id="UP000726170"/>
    </source>
</evidence>
<protein>
    <submittedName>
        <fullName evidence="13">Methyl-accepting chemotaxis protein</fullName>
    </submittedName>
</protein>
<evidence type="ECO:0000256" key="1">
    <source>
        <dbReference type="ARBA" id="ARBA00004651"/>
    </source>
</evidence>
<dbReference type="CDD" id="cd06225">
    <property type="entry name" value="HAMP"/>
    <property type="match status" value="1"/>
</dbReference>
<dbReference type="CDD" id="cd18773">
    <property type="entry name" value="PDC1_HK_sensor"/>
    <property type="match status" value="1"/>
</dbReference>
<keyword evidence="4 10" id="KW-0812">Transmembrane</keyword>
<keyword evidence="3" id="KW-0145">Chemotaxis</keyword>
<keyword evidence="7 9" id="KW-0807">Transducer</keyword>
<dbReference type="InterPro" id="IPR004089">
    <property type="entry name" value="MCPsignal_dom"/>
</dbReference>
<keyword evidence="14" id="KW-1185">Reference proteome</keyword>
<comment type="subcellular location">
    <subcellularLocation>
        <location evidence="1">Cell membrane</location>
        <topology evidence="1">Multi-pass membrane protein</topology>
    </subcellularLocation>
</comment>
<dbReference type="InterPro" id="IPR003660">
    <property type="entry name" value="HAMP_dom"/>
</dbReference>
<dbReference type="EMBL" id="JAHLQF010000004">
    <property type="protein sequence ID" value="MBU5485780.1"/>
    <property type="molecule type" value="Genomic_DNA"/>
</dbReference>
<dbReference type="Pfam" id="PF02743">
    <property type="entry name" value="dCache_1"/>
    <property type="match status" value="1"/>
</dbReference>
<feature type="domain" description="HAMP" evidence="12">
    <location>
        <begin position="382"/>
        <end position="437"/>
    </location>
</feature>
<comment type="similarity">
    <text evidence="8">Belongs to the methyl-accepting chemotaxis (MCP) protein family.</text>
</comment>
<dbReference type="Proteomes" id="UP000726170">
    <property type="component" value="Unassembled WGS sequence"/>
</dbReference>
<evidence type="ECO:0000259" key="11">
    <source>
        <dbReference type="PROSITE" id="PS50111"/>
    </source>
</evidence>
<evidence type="ECO:0000256" key="6">
    <source>
        <dbReference type="ARBA" id="ARBA00023136"/>
    </source>
</evidence>
<feature type="transmembrane region" description="Helical" evidence="10">
    <location>
        <begin position="65"/>
        <end position="89"/>
    </location>
</feature>
<gene>
    <name evidence="13" type="ORF">KQI86_15780</name>
</gene>
<keyword evidence="2" id="KW-1003">Cell membrane</keyword>
<evidence type="ECO:0000256" key="10">
    <source>
        <dbReference type="SAM" id="Phobius"/>
    </source>
</evidence>
<accession>A0ABS6EL77</accession>
<dbReference type="PANTHER" id="PTHR32089:SF112">
    <property type="entry name" value="LYSOZYME-LIKE PROTEIN-RELATED"/>
    <property type="match status" value="1"/>
</dbReference>
<evidence type="ECO:0000313" key="13">
    <source>
        <dbReference type="EMBL" id="MBU5485780.1"/>
    </source>
</evidence>
<evidence type="ECO:0000256" key="3">
    <source>
        <dbReference type="ARBA" id="ARBA00022500"/>
    </source>
</evidence>